<protein>
    <submittedName>
        <fullName evidence="7">Amino acid adenylation domain-containing protein</fullName>
    </submittedName>
</protein>
<dbReference type="InterPro" id="IPR020806">
    <property type="entry name" value="PKS_PP-bd"/>
</dbReference>
<dbReference type="InterPro" id="IPR045851">
    <property type="entry name" value="AMP-bd_C_sf"/>
</dbReference>
<evidence type="ECO:0000256" key="4">
    <source>
        <dbReference type="ARBA" id="ARBA00022553"/>
    </source>
</evidence>
<dbReference type="FunFam" id="2.30.38.10:FF:000001">
    <property type="entry name" value="Non-ribosomal peptide synthetase PvdI"/>
    <property type="match status" value="1"/>
</dbReference>
<dbReference type="GO" id="GO:0005829">
    <property type="term" value="C:cytosol"/>
    <property type="evidence" value="ECO:0007669"/>
    <property type="project" value="TreeGrafter"/>
</dbReference>
<feature type="compositionally biased region" description="Gly residues" evidence="5">
    <location>
        <begin position="607"/>
        <end position="622"/>
    </location>
</feature>
<evidence type="ECO:0000256" key="5">
    <source>
        <dbReference type="SAM" id="MobiDB-lite"/>
    </source>
</evidence>
<dbReference type="Gene3D" id="3.30.559.10">
    <property type="entry name" value="Chloramphenicol acetyltransferase-like domain"/>
    <property type="match status" value="2"/>
</dbReference>
<evidence type="ECO:0000313" key="8">
    <source>
        <dbReference type="Proteomes" id="UP000253868"/>
    </source>
</evidence>
<dbReference type="PANTHER" id="PTHR45527">
    <property type="entry name" value="NONRIBOSOMAL PEPTIDE SYNTHETASE"/>
    <property type="match status" value="1"/>
</dbReference>
<dbReference type="GO" id="GO:0009239">
    <property type="term" value="P:enterobactin biosynthetic process"/>
    <property type="evidence" value="ECO:0007669"/>
    <property type="project" value="TreeGrafter"/>
</dbReference>
<name>A0A345HZR0_9ACTN</name>
<evidence type="ECO:0000259" key="6">
    <source>
        <dbReference type="PROSITE" id="PS50075"/>
    </source>
</evidence>
<dbReference type="PROSITE" id="PS00012">
    <property type="entry name" value="PHOSPHOPANTETHEINE"/>
    <property type="match status" value="1"/>
</dbReference>
<dbReference type="InterPro" id="IPR001242">
    <property type="entry name" value="Condensation_dom"/>
</dbReference>
<dbReference type="PANTHER" id="PTHR45527:SF1">
    <property type="entry name" value="FATTY ACID SYNTHASE"/>
    <property type="match status" value="1"/>
</dbReference>
<dbReference type="RefSeq" id="WP_114664724.1">
    <property type="nucleotide sequence ID" value="NZ_CP031194.1"/>
</dbReference>
<feature type="region of interest" description="Disordered" evidence="5">
    <location>
        <begin position="603"/>
        <end position="623"/>
    </location>
</feature>
<dbReference type="InterPro" id="IPR000873">
    <property type="entry name" value="AMP-dep_synth/lig_dom"/>
</dbReference>
<evidence type="ECO:0000313" key="7">
    <source>
        <dbReference type="EMBL" id="AXG82184.1"/>
    </source>
</evidence>
<dbReference type="Pfam" id="PF00668">
    <property type="entry name" value="Condensation"/>
    <property type="match status" value="2"/>
</dbReference>
<keyword evidence="8" id="KW-1185">Reference proteome</keyword>
<dbReference type="FunFam" id="3.40.50.980:FF:000001">
    <property type="entry name" value="Non-ribosomal peptide synthetase"/>
    <property type="match status" value="1"/>
</dbReference>
<dbReference type="InterPro" id="IPR009081">
    <property type="entry name" value="PP-bd_ACP"/>
</dbReference>
<feature type="compositionally biased region" description="Basic and acidic residues" evidence="5">
    <location>
        <begin position="242"/>
        <end position="255"/>
    </location>
</feature>
<dbReference type="PROSITE" id="PS00455">
    <property type="entry name" value="AMP_BINDING"/>
    <property type="match status" value="1"/>
</dbReference>
<dbReference type="Gene3D" id="2.30.38.10">
    <property type="entry name" value="Luciferase, Domain 3"/>
    <property type="match status" value="1"/>
</dbReference>
<sequence length="1559" mass="169117">MNDHAARTPRRRTPAPAGRSGRGRGGPVPVDRSGALAASFAQRRMWFLDRLMPDNPSYNCPVAERISGAFDPELFAEALAVVVRRHESLRTVITAEDGVPVQVVRDGSDVVCRTVEAEGDEETRLETARRIVRQELREPFDLGTGPLLRAVVVRLAEDDHVVCLVLHHVCVDGWSLGVLVSELSAVYTALSEGRAPALPPLAVQYADFSAWEAGRLSGRRLTKQVGYWTERLSGMPSTSGLRTDRPRPSRPNHEADRLQFSVPPELVRRAREFGAAEGATLYMTLLAVLDVVLAKHVRGQDIAVGAPILNRTRAELEPLIGFFANTLVFRTDLSGDPTFRELLGRVRTVTTGAYGHSELPFEHIVESLRVERDLSHNPLVQLLFQLTGAAPNRFVLPGARCEEFSYGLIFTRMDLELHLVENTGDEGLTGHVIFSKELFDAETVGLLTHHFTVGLAQALDAPDRPVSAITLLDRREREKLLTDWQGVRLELPEAPLHELFSAQARRTPDAVAVVSDGNRLTYRELEERTNRLAHHLRALGAGPETFVGLCVRRGFGIVEGMLGVLKSGAAYVPIDPALPAARIEFVLADTGLTLVVTDTESAAALPGTGGGDGDGDGDGGGPERVLVHVDRPGAFAGLPADPPVSGAGVTSLAYVIYTSGSTGVPKGILMPHRPIVNLVTWQKTVMAATEATRTAQFAALGFDISLQEVFSSLLYGESVYLPHDDIRRDAAAFARWVADHGINQVFLPNVMVQALSEEADRTGAVLPELRQLSQAGERISLDAPLRRLADRHPELRVHNHYGPSEAHVITAYTFPRRSEDWPRSAPVGRPVANTLLYVVDENLEPVPTGAPGELCVAGAGLSRGYLGRPGLTDRLFVPNPFAEGTRMYRTGDLVRWRWDGDLEFLGRIDDQVKVRGFRIEPGEVQAVLERHDLVRQAVVVAVDDAAGVKRLVAYLTTHPGAGAGGQELTEGLRAHVGAGLPEYMVPSAFVVLDALPLTAGGKVDHARLPAPLLRGVLDVDYVAPRGPEETRLCEIFAELLDAGSVGAGDDFFALGGHSLIAARIIARINAEFGAELPLRAVFDNRTPATLGALVARASAARRPSAPALAPAGHDGPVPLSLSQENLFVSDPGAASGSTFIVPPLVLRLRGELDADVLRRSFALLAERHSAVRTSFREQDGQVVQTVRDAGAFAVELADLTGLPAGAREDRARELATAEVSRGFDLAHDPLLRVKLLRLAADDHVLSVVQHHLTSDGWSQALLVREISAIYPALLTGGRPALPPLPVQYRDFASWERASTAGDELDPHRGYWASRIERMRPVRLPTDRPRTPERAGRGRMVSWHVPARTVRAAREFSGRNGASLFMTMLAAFTVVLRRRTGVDEISVGTPVACRDRVELEPLIGSFAKLIAVRTELRDDLAFEDVVARVRDGVLDGSAHQDLPLLVAMRELDPGRDLAADPAVPVLFQLVDTEHAALVLPGVEATEFGFDWEFSTPVDLAVHLLPGEKPDELAGFAVLNRDLFDPDTVLGLLDETVRVLEHASERPGVLVSELVTLVTHG</sequence>
<evidence type="ECO:0000256" key="3">
    <source>
        <dbReference type="ARBA" id="ARBA00022450"/>
    </source>
</evidence>
<dbReference type="Gene3D" id="3.40.50.980">
    <property type="match status" value="2"/>
</dbReference>
<dbReference type="PROSITE" id="PS50075">
    <property type="entry name" value="CARRIER"/>
    <property type="match status" value="1"/>
</dbReference>
<dbReference type="GO" id="GO:0047527">
    <property type="term" value="F:2,3-dihydroxybenzoate-serine ligase activity"/>
    <property type="evidence" value="ECO:0007669"/>
    <property type="project" value="TreeGrafter"/>
</dbReference>
<dbReference type="GO" id="GO:0043041">
    <property type="term" value="P:amino acid activation for nonribosomal peptide biosynthetic process"/>
    <property type="evidence" value="ECO:0007669"/>
    <property type="project" value="TreeGrafter"/>
</dbReference>
<feature type="region of interest" description="Disordered" evidence="5">
    <location>
        <begin position="232"/>
        <end position="255"/>
    </location>
</feature>
<dbReference type="InterPro" id="IPR023213">
    <property type="entry name" value="CAT-like_dom_sf"/>
</dbReference>
<dbReference type="NCBIfam" id="TIGR01733">
    <property type="entry name" value="AA-adenyl-dom"/>
    <property type="match status" value="1"/>
</dbReference>
<dbReference type="GO" id="GO:0008610">
    <property type="term" value="P:lipid biosynthetic process"/>
    <property type="evidence" value="ECO:0007669"/>
    <property type="project" value="UniProtKB-ARBA"/>
</dbReference>
<comment type="similarity">
    <text evidence="2">Belongs to the ATP-dependent AMP-binding enzyme family.</text>
</comment>
<evidence type="ECO:0000256" key="1">
    <source>
        <dbReference type="ARBA" id="ARBA00001957"/>
    </source>
</evidence>
<accession>A0A345HZR0</accession>
<keyword evidence="3" id="KW-0596">Phosphopantetheine</keyword>
<dbReference type="SUPFAM" id="SSF47336">
    <property type="entry name" value="ACP-like"/>
    <property type="match status" value="1"/>
</dbReference>
<dbReference type="GO" id="GO:0009366">
    <property type="term" value="C:enterobactin synthetase complex"/>
    <property type="evidence" value="ECO:0007669"/>
    <property type="project" value="TreeGrafter"/>
</dbReference>
<keyword evidence="4" id="KW-0597">Phosphoprotein</keyword>
<dbReference type="InterPro" id="IPR020845">
    <property type="entry name" value="AMP-binding_CS"/>
</dbReference>
<dbReference type="OrthoDB" id="2472181at2"/>
<dbReference type="Pfam" id="PF13193">
    <property type="entry name" value="AMP-binding_C"/>
    <property type="match status" value="1"/>
</dbReference>
<dbReference type="Gene3D" id="1.10.1200.10">
    <property type="entry name" value="ACP-like"/>
    <property type="match status" value="1"/>
</dbReference>
<dbReference type="FunFam" id="1.10.1200.10:FF:000016">
    <property type="entry name" value="Non-ribosomal peptide synthase"/>
    <property type="match status" value="1"/>
</dbReference>
<dbReference type="Gene3D" id="3.30.300.30">
    <property type="match status" value="1"/>
</dbReference>
<dbReference type="SMART" id="SM00823">
    <property type="entry name" value="PKS_PP"/>
    <property type="match status" value="1"/>
</dbReference>
<dbReference type="KEGG" id="spad:DVK44_35855"/>
<dbReference type="Pfam" id="PF00550">
    <property type="entry name" value="PP-binding"/>
    <property type="match status" value="1"/>
</dbReference>
<organism evidence="7 8">
    <name type="scientific">Streptomyces paludis</name>
    <dbReference type="NCBI Taxonomy" id="2282738"/>
    <lineage>
        <taxon>Bacteria</taxon>
        <taxon>Bacillati</taxon>
        <taxon>Actinomycetota</taxon>
        <taxon>Actinomycetes</taxon>
        <taxon>Kitasatosporales</taxon>
        <taxon>Streptomycetaceae</taxon>
        <taxon>Streptomyces</taxon>
    </lineage>
</organism>
<dbReference type="CDD" id="cd19531">
    <property type="entry name" value="LCL_NRPS-like"/>
    <property type="match status" value="2"/>
</dbReference>
<feature type="region of interest" description="Disordered" evidence="5">
    <location>
        <begin position="1"/>
        <end position="32"/>
    </location>
</feature>
<dbReference type="Gene3D" id="3.30.559.30">
    <property type="entry name" value="Nonribosomal peptide synthetase, condensation domain"/>
    <property type="match status" value="2"/>
</dbReference>
<feature type="domain" description="Carrier" evidence="6">
    <location>
        <begin position="1023"/>
        <end position="1098"/>
    </location>
</feature>
<dbReference type="Pfam" id="PF00501">
    <property type="entry name" value="AMP-binding"/>
    <property type="match status" value="1"/>
</dbReference>
<dbReference type="InterPro" id="IPR025110">
    <property type="entry name" value="AMP-bd_C"/>
</dbReference>
<dbReference type="InterPro" id="IPR006162">
    <property type="entry name" value="Ppantetheine_attach_site"/>
</dbReference>
<evidence type="ECO:0000256" key="2">
    <source>
        <dbReference type="ARBA" id="ARBA00006432"/>
    </source>
</evidence>
<dbReference type="SUPFAM" id="SSF52777">
    <property type="entry name" value="CoA-dependent acyltransferases"/>
    <property type="match status" value="4"/>
</dbReference>
<dbReference type="SUPFAM" id="SSF56801">
    <property type="entry name" value="Acetyl-CoA synthetase-like"/>
    <property type="match status" value="1"/>
</dbReference>
<dbReference type="GO" id="GO:0072330">
    <property type="term" value="P:monocarboxylic acid biosynthetic process"/>
    <property type="evidence" value="ECO:0007669"/>
    <property type="project" value="UniProtKB-ARBA"/>
</dbReference>
<proteinExistence type="inferred from homology"/>
<dbReference type="FunFam" id="3.40.50.12780:FF:000012">
    <property type="entry name" value="Non-ribosomal peptide synthetase"/>
    <property type="match status" value="1"/>
</dbReference>
<dbReference type="InterPro" id="IPR036736">
    <property type="entry name" value="ACP-like_sf"/>
</dbReference>
<dbReference type="EMBL" id="CP031194">
    <property type="protein sequence ID" value="AXG82184.1"/>
    <property type="molecule type" value="Genomic_DNA"/>
</dbReference>
<dbReference type="FunFam" id="3.30.300.30:FF:000010">
    <property type="entry name" value="Enterobactin synthetase component F"/>
    <property type="match status" value="1"/>
</dbReference>
<comment type="cofactor">
    <cofactor evidence="1">
        <name>pantetheine 4'-phosphate</name>
        <dbReference type="ChEBI" id="CHEBI:47942"/>
    </cofactor>
</comment>
<gene>
    <name evidence="7" type="ORF">DVK44_35855</name>
</gene>
<reference evidence="8" key="1">
    <citation type="submission" date="2018-07" db="EMBL/GenBank/DDBJ databases">
        <authorList>
            <person name="Zhao J."/>
        </authorList>
    </citation>
    <scope>NUCLEOTIDE SEQUENCE [LARGE SCALE GENOMIC DNA]</scope>
    <source>
        <strain evidence="8">GSSD-12</strain>
    </source>
</reference>
<dbReference type="GO" id="GO:0031177">
    <property type="term" value="F:phosphopantetheine binding"/>
    <property type="evidence" value="ECO:0007669"/>
    <property type="project" value="InterPro"/>
</dbReference>
<dbReference type="InterPro" id="IPR010071">
    <property type="entry name" value="AA_adenyl_dom"/>
</dbReference>
<dbReference type="CDD" id="cd17651">
    <property type="entry name" value="A_NRPS_VisG_like"/>
    <property type="match status" value="1"/>
</dbReference>
<dbReference type="Proteomes" id="UP000253868">
    <property type="component" value="Chromosome"/>
</dbReference>